<dbReference type="STRING" id="10195.A0A3M7S111"/>
<evidence type="ECO:0000256" key="3">
    <source>
        <dbReference type="ARBA" id="ARBA00022989"/>
    </source>
</evidence>
<feature type="transmembrane region" description="Helical" evidence="6">
    <location>
        <begin position="6"/>
        <end position="28"/>
    </location>
</feature>
<evidence type="ECO:0000256" key="5">
    <source>
        <dbReference type="SAM" id="MobiDB-lite"/>
    </source>
</evidence>
<sequence length="489" mass="57199">MVEFRYIWTPILVVTGTILNLLTIMVFCRRKMRKYCVSLSMIALAISDTSVLTMPLLLSWLDEVFFHFYFVNNTLWCNLHGYADLISSSNSSWIIILISLERWYAVCKPWEKQRKFTNKRVLFIISALFLFSLAFFSYFPFSLHLTESTYPDGTMVKECQLSNENIYYIFGFISVVIVYILPFFVLFYLNLMIVFKLRLRPFTARSISTKREKSTLKKITEISEHSLSQTDASSPGQLNPSSSLQNQSKNDRNLSITLVTVAFTFMILTFPFQVYWFYENIYLNFNFEILSNFSSDSSVFIQRPPDTESEERPYLKYFKNMTFLLKNMNYLINFFLYSALSKLFREEFLAMISKNKCLNFYKKIFCFKKLDGERESSTNGSSLAEVSFSLEAFKKIKKGELSKSRKLFQIRVEPSNLVEFFRSKKTPKTTSLVDTKMFRSHSTQTVSTTIKEYKKSKLMVKNQNLIENKSIELDGFPSGVIEIQSNSFV</sequence>
<keyword evidence="2 6" id="KW-0812">Transmembrane</keyword>
<feature type="transmembrane region" description="Helical" evidence="6">
    <location>
        <begin position="81"/>
        <end position="100"/>
    </location>
</feature>
<evidence type="ECO:0000256" key="2">
    <source>
        <dbReference type="ARBA" id="ARBA00022692"/>
    </source>
</evidence>
<dbReference type="PRINTS" id="PR00237">
    <property type="entry name" value="GPCRRHODOPSN"/>
</dbReference>
<comment type="caution">
    <text evidence="8">The sequence shown here is derived from an EMBL/GenBank/DDBJ whole genome shotgun (WGS) entry which is preliminary data.</text>
</comment>
<organism evidence="8 9">
    <name type="scientific">Brachionus plicatilis</name>
    <name type="common">Marine rotifer</name>
    <name type="synonym">Brachionus muelleri</name>
    <dbReference type="NCBI Taxonomy" id="10195"/>
    <lineage>
        <taxon>Eukaryota</taxon>
        <taxon>Metazoa</taxon>
        <taxon>Spiralia</taxon>
        <taxon>Gnathifera</taxon>
        <taxon>Rotifera</taxon>
        <taxon>Eurotatoria</taxon>
        <taxon>Monogononta</taxon>
        <taxon>Pseudotrocha</taxon>
        <taxon>Ploima</taxon>
        <taxon>Brachionidae</taxon>
        <taxon>Brachionus</taxon>
    </lineage>
</organism>
<dbReference type="OrthoDB" id="9990906at2759"/>
<dbReference type="Pfam" id="PF00001">
    <property type="entry name" value="7tm_1"/>
    <property type="match status" value="1"/>
</dbReference>
<dbReference type="InterPro" id="IPR052954">
    <property type="entry name" value="GPCR-Ligand_Int"/>
</dbReference>
<dbReference type="EMBL" id="REGN01002237">
    <property type="protein sequence ID" value="RNA29338.1"/>
    <property type="molecule type" value="Genomic_DNA"/>
</dbReference>
<dbReference type="PANTHER" id="PTHR46641">
    <property type="entry name" value="FMRFAMIDE RECEPTOR-RELATED"/>
    <property type="match status" value="1"/>
</dbReference>
<evidence type="ECO:0000259" key="7">
    <source>
        <dbReference type="PROSITE" id="PS50262"/>
    </source>
</evidence>
<keyword evidence="8" id="KW-0675">Receptor</keyword>
<feature type="transmembrane region" description="Helical" evidence="6">
    <location>
        <begin position="254"/>
        <end position="278"/>
    </location>
</feature>
<feature type="transmembrane region" description="Helical" evidence="6">
    <location>
        <begin position="35"/>
        <end position="61"/>
    </location>
</feature>
<dbReference type="PROSITE" id="PS50262">
    <property type="entry name" value="G_PROTEIN_RECEP_F1_2"/>
    <property type="match status" value="1"/>
</dbReference>
<name>A0A3M7S111_BRAPC</name>
<feature type="compositionally biased region" description="Polar residues" evidence="5">
    <location>
        <begin position="225"/>
        <end position="236"/>
    </location>
</feature>
<accession>A0A3M7S111</accession>
<keyword evidence="3 6" id="KW-1133">Transmembrane helix</keyword>
<evidence type="ECO:0000313" key="9">
    <source>
        <dbReference type="Proteomes" id="UP000276133"/>
    </source>
</evidence>
<evidence type="ECO:0000313" key="8">
    <source>
        <dbReference type="EMBL" id="RNA29338.1"/>
    </source>
</evidence>
<evidence type="ECO:0000256" key="4">
    <source>
        <dbReference type="ARBA" id="ARBA00023136"/>
    </source>
</evidence>
<dbReference type="InterPro" id="IPR000276">
    <property type="entry name" value="GPCR_Rhodpsn"/>
</dbReference>
<feature type="transmembrane region" description="Helical" evidence="6">
    <location>
        <begin position="121"/>
        <end position="141"/>
    </location>
</feature>
<dbReference type="AlphaFoldDB" id="A0A3M7S111"/>
<dbReference type="PANTHER" id="PTHR46641:SF2">
    <property type="entry name" value="FMRFAMIDE RECEPTOR"/>
    <property type="match status" value="1"/>
</dbReference>
<keyword evidence="4 6" id="KW-0472">Membrane</keyword>
<comment type="subcellular location">
    <subcellularLocation>
        <location evidence="1">Membrane</location>
    </subcellularLocation>
</comment>
<reference evidence="8 9" key="1">
    <citation type="journal article" date="2018" name="Sci. Rep.">
        <title>Genomic signatures of local adaptation to the degree of environmental predictability in rotifers.</title>
        <authorList>
            <person name="Franch-Gras L."/>
            <person name="Hahn C."/>
            <person name="Garcia-Roger E.M."/>
            <person name="Carmona M.J."/>
            <person name="Serra M."/>
            <person name="Gomez A."/>
        </authorList>
    </citation>
    <scope>NUCLEOTIDE SEQUENCE [LARGE SCALE GENOMIC DNA]</scope>
    <source>
        <strain evidence="8">HYR1</strain>
    </source>
</reference>
<evidence type="ECO:0000256" key="1">
    <source>
        <dbReference type="ARBA" id="ARBA00004370"/>
    </source>
</evidence>
<proteinExistence type="predicted"/>
<keyword evidence="9" id="KW-1185">Reference proteome</keyword>
<feature type="transmembrane region" description="Helical" evidence="6">
    <location>
        <begin position="166"/>
        <end position="191"/>
    </location>
</feature>
<dbReference type="Gene3D" id="1.20.1070.10">
    <property type="entry name" value="Rhodopsin 7-helix transmembrane proteins"/>
    <property type="match status" value="1"/>
</dbReference>
<protein>
    <submittedName>
        <fullName evidence="8">G-coupled receptor-like protein</fullName>
    </submittedName>
</protein>
<dbReference type="InterPro" id="IPR017452">
    <property type="entry name" value="GPCR_Rhodpsn_7TM"/>
</dbReference>
<dbReference type="SUPFAM" id="SSF81321">
    <property type="entry name" value="Family A G protein-coupled receptor-like"/>
    <property type="match status" value="1"/>
</dbReference>
<evidence type="ECO:0000256" key="6">
    <source>
        <dbReference type="SAM" id="Phobius"/>
    </source>
</evidence>
<gene>
    <name evidence="8" type="ORF">BpHYR1_050178</name>
</gene>
<feature type="region of interest" description="Disordered" evidence="5">
    <location>
        <begin position="225"/>
        <end position="248"/>
    </location>
</feature>
<dbReference type="Proteomes" id="UP000276133">
    <property type="component" value="Unassembled WGS sequence"/>
</dbReference>
<feature type="domain" description="G-protein coupled receptors family 1 profile" evidence="7">
    <location>
        <begin position="19"/>
        <end position="337"/>
    </location>
</feature>
<dbReference type="GO" id="GO:0004930">
    <property type="term" value="F:G protein-coupled receptor activity"/>
    <property type="evidence" value="ECO:0007669"/>
    <property type="project" value="InterPro"/>
</dbReference>
<dbReference type="GO" id="GO:0016020">
    <property type="term" value="C:membrane"/>
    <property type="evidence" value="ECO:0007669"/>
    <property type="project" value="UniProtKB-SubCell"/>
</dbReference>
<feature type="compositionally biased region" description="Low complexity" evidence="5">
    <location>
        <begin position="237"/>
        <end position="248"/>
    </location>
</feature>